<dbReference type="EMBL" id="ML739039">
    <property type="protein sequence ID" value="KAE8356326.1"/>
    <property type="molecule type" value="Genomic_DNA"/>
</dbReference>
<dbReference type="Gene3D" id="3.30.70.330">
    <property type="match status" value="1"/>
</dbReference>
<gene>
    <name evidence="4" type="ORF">BDV28DRAFT_145204</name>
</gene>
<keyword evidence="5" id="KW-1185">Reference proteome</keyword>
<dbReference type="OrthoDB" id="439808at2759"/>
<dbReference type="Pfam" id="PF00076">
    <property type="entry name" value="RRM_1"/>
    <property type="match status" value="1"/>
</dbReference>
<dbReference type="InterPro" id="IPR000504">
    <property type="entry name" value="RRM_dom"/>
</dbReference>
<dbReference type="SUPFAM" id="SSF54928">
    <property type="entry name" value="RNA-binding domain, RBD"/>
    <property type="match status" value="1"/>
</dbReference>
<keyword evidence="1 2" id="KW-0694">RNA-binding</keyword>
<dbReference type="PANTHER" id="PTHR48024">
    <property type="entry name" value="GEO13361P1-RELATED"/>
    <property type="match status" value="1"/>
</dbReference>
<dbReference type="PANTHER" id="PTHR48024:SF56">
    <property type="entry name" value="HETEROGENEOUS NUCLEAR RIBONUCLEOPROTEIN A0"/>
    <property type="match status" value="1"/>
</dbReference>
<dbReference type="GO" id="GO:0005634">
    <property type="term" value="C:nucleus"/>
    <property type="evidence" value="ECO:0007669"/>
    <property type="project" value="TreeGrafter"/>
</dbReference>
<feature type="domain" description="RRM" evidence="3">
    <location>
        <begin position="4"/>
        <end position="68"/>
    </location>
</feature>
<name>A0A5N6ZHC4_9EURO</name>
<evidence type="ECO:0000313" key="5">
    <source>
        <dbReference type="Proteomes" id="UP000327118"/>
    </source>
</evidence>
<evidence type="ECO:0000313" key="4">
    <source>
        <dbReference type="EMBL" id="KAE8356326.1"/>
    </source>
</evidence>
<dbReference type="InterPro" id="IPR012677">
    <property type="entry name" value="Nucleotide-bd_a/b_plait_sf"/>
</dbReference>
<evidence type="ECO:0000259" key="3">
    <source>
        <dbReference type="PROSITE" id="PS50102"/>
    </source>
</evidence>
<dbReference type="InterPro" id="IPR050886">
    <property type="entry name" value="RNA-binding_reg"/>
</dbReference>
<evidence type="ECO:0000256" key="1">
    <source>
        <dbReference type="ARBA" id="ARBA00022884"/>
    </source>
</evidence>
<dbReference type="Proteomes" id="UP000327118">
    <property type="component" value="Unassembled WGS sequence"/>
</dbReference>
<evidence type="ECO:0000256" key="2">
    <source>
        <dbReference type="PROSITE-ProRule" id="PRU00176"/>
    </source>
</evidence>
<accession>A0A5N6ZHC4</accession>
<proteinExistence type="predicted"/>
<dbReference type="InterPro" id="IPR035979">
    <property type="entry name" value="RBD_domain_sf"/>
</dbReference>
<dbReference type="SMART" id="SM00360">
    <property type="entry name" value="RRM"/>
    <property type="match status" value="1"/>
</dbReference>
<reference evidence="5" key="1">
    <citation type="submission" date="2019-04" db="EMBL/GenBank/DDBJ databases">
        <title>Friends and foes A comparative genomics studyof 23 Aspergillus species from section Flavi.</title>
        <authorList>
            <consortium name="DOE Joint Genome Institute"/>
            <person name="Kjaerbolling I."/>
            <person name="Vesth T."/>
            <person name="Frisvad J.C."/>
            <person name="Nybo J.L."/>
            <person name="Theobald S."/>
            <person name="Kildgaard S."/>
            <person name="Isbrandt T."/>
            <person name="Kuo A."/>
            <person name="Sato A."/>
            <person name="Lyhne E.K."/>
            <person name="Kogle M.E."/>
            <person name="Wiebenga A."/>
            <person name="Kun R.S."/>
            <person name="Lubbers R.J."/>
            <person name="Makela M.R."/>
            <person name="Barry K."/>
            <person name="Chovatia M."/>
            <person name="Clum A."/>
            <person name="Daum C."/>
            <person name="Haridas S."/>
            <person name="He G."/>
            <person name="LaButti K."/>
            <person name="Lipzen A."/>
            <person name="Mondo S."/>
            <person name="Riley R."/>
            <person name="Salamov A."/>
            <person name="Simmons B.A."/>
            <person name="Magnuson J.K."/>
            <person name="Henrissat B."/>
            <person name="Mortensen U.H."/>
            <person name="Larsen T.O."/>
            <person name="Devries R.P."/>
            <person name="Grigoriev I.V."/>
            <person name="Machida M."/>
            <person name="Baker S.E."/>
            <person name="Andersen M.R."/>
        </authorList>
    </citation>
    <scope>NUCLEOTIDE SEQUENCE [LARGE SCALE GENOMIC DNA]</scope>
    <source>
        <strain evidence="5">CBS 553.77</strain>
    </source>
</reference>
<organism evidence="4 5">
    <name type="scientific">Aspergillus coremiiformis</name>
    <dbReference type="NCBI Taxonomy" id="138285"/>
    <lineage>
        <taxon>Eukaryota</taxon>
        <taxon>Fungi</taxon>
        <taxon>Dikarya</taxon>
        <taxon>Ascomycota</taxon>
        <taxon>Pezizomycotina</taxon>
        <taxon>Eurotiomycetes</taxon>
        <taxon>Eurotiomycetidae</taxon>
        <taxon>Eurotiales</taxon>
        <taxon>Aspergillaceae</taxon>
        <taxon>Aspergillus</taxon>
        <taxon>Aspergillus subgen. Circumdati</taxon>
    </lineage>
</organism>
<feature type="non-terminal residue" evidence="4">
    <location>
        <position position="68"/>
    </location>
</feature>
<dbReference type="AlphaFoldDB" id="A0A5N6ZHC4"/>
<dbReference type="PROSITE" id="PS50102">
    <property type="entry name" value="RRM"/>
    <property type="match status" value="1"/>
</dbReference>
<sequence>MSGSKVYVGNLSWGTSDESLRQTFSEFGQVVDSIVMKDRETGRSRGFGFVTFSNEQEAEAAINGLNEQ</sequence>
<dbReference type="GO" id="GO:0003723">
    <property type="term" value="F:RNA binding"/>
    <property type="evidence" value="ECO:0007669"/>
    <property type="project" value="UniProtKB-UniRule"/>
</dbReference>
<protein>
    <recommendedName>
        <fullName evidence="3">RRM domain-containing protein</fullName>
    </recommendedName>
</protein>